<protein>
    <submittedName>
        <fullName evidence="2">Uncharacterized protein</fullName>
    </submittedName>
</protein>
<dbReference type="RefSeq" id="WP_168023460.1">
    <property type="nucleotide sequence ID" value="NZ_JAAVUN010000006.1"/>
</dbReference>
<sequence>MEALNRRTVLNGAVWAVPIIAVATAAAAYAASQVMDLALWQTLTTTSGLQQAAMCSVWGGWVRKLAPPPVW</sequence>
<feature type="transmembrane region" description="Helical" evidence="1">
    <location>
        <begin position="12"/>
        <end position="31"/>
    </location>
</feature>
<dbReference type="Proteomes" id="UP000521379">
    <property type="component" value="Unassembled WGS sequence"/>
</dbReference>
<organism evidence="2 3">
    <name type="scientific">Kocuria subflava</name>
    <dbReference type="NCBI Taxonomy" id="1736139"/>
    <lineage>
        <taxon>Bacteria</taxon>
        <taxon>Bacillati</taxon>
        <taxon>Actinomycetota</taxon>
        <taxon>Actinomycetes</taxon>
        <taxon>Micrococcales</taxon>
        <taxon>Micrococcaceae</taxon>
        <taxon>Kocuria</taxon>
    </lineage>
</organism>
<keyword evidence="1" id="KW-0472">Membrane</keyword>
<proteinExistence type="predicted"/>
<evidence type="ECO:0000256" key="1">
    <source>
        <dbReference type="SAM" id="Phobius"/>
    </source>
</evidence>
<gene>
    <name evidence="2" type="ORF">GTW58_04850</name>
</gene>
<name>A0A846TQU2_9MICC</name>
<keyword evidence="1" id="KW-0812">Transmembrane</keyword>
<dbReference type="EMBL" id="JAAVUN010000006">
    <property type="protein sequence ID" value="NKE09280.1"/>
    <property type="molecule type" value="Genomic_DNA"/>
</dbReference>
<keyword evidence="1" id="KW-1133">Transmembrane helix</keyword>
<accession>A0A846TQU2</accession>
<reference evidence="2 3" key="1">
    <citation type="submission" date="2020-02" db="EMBL/GenBank/DDBJ databases">
        <authorList>
            <person name="Sun Q."/>
        </authorList>
    </citation>
    <scope>NUCLEOTIDE SEQUENCE [LARGE SCALE GENOMIC DNA]</scope>
    <source>
        <strain evidence="2 3">YIM 13062</strain>
    </source>
</reference>
<keyword evidence="3" id="KW-1185">Reference proteome</keyword>
<evidence type="ECO:0000313" key="3">
    <source>
        <dbReference type="Proteomes" id="UP000521379"/>
    </source>
</evidence>
<dbReference type="AlphaFoldDB" id="A0A846TQU2"/>
<comment type="caution">
    <text evidence="2">The sequence shown here is derived from an EMBL/GenBank/DDBJ whole genome shotgun (WGS) entry which is preliminary data.</text>
</comment>
<evidence type="ECO:0000313" key="2">
    <source>
        <dbReference type="EMBL" id="NKE09280.1"/>
    </source>
</evidence>